<comment type="caution">
    <text evidence="2">The sequence shown here is derived from an EMBL/GenBank/DDBJ whole genome shotgun (WGS) entry which is preliminary data.</text>
</comment>
<protein>
    <submittedName>
        <fullName evidence="2">Uncharacterized protein</fullName>
    </submittedName>
</protein>
<dbReference type="Proteomes" id="UP001595907">
    <property type="component" value="Unassembled WGS sequence"/>
</dbReference>
<evidence type="ECO:0000313" key="3">
    <source>
        <dbReference type="Proteomes" id="UP001595907"/>
    </source>
</evidence>
<proteinExistence type="predicted"/>
<gene>
    <name evidence="2" type="ORF">ACFOWM_09090</name>
</gene>
<dbReference type="EMBL" id="JBHSCZ010000002">
    <property type="protein sequence ID" value="MFC4263031.1"/>
    <property type="molecule type" value="Genomic_DNA"/>
</dbReference>
<dbReference type="RefSeq" id="WP_379709073.1">
    <property type="nucleotide sequence ID" value="NZ_JBHSCZ010000002.1"/>
</dbReference>
<keyword evidence="3" id="KW-1185">Reference proteome</keyword>
<evidence type="ECO:0000256" key="1">
    <source>
        <dbReference type="SAM" id="MobiDB-lite"/>
    </source>
</evidence>
<feature type="compositionally biased region" description="Gly residues" evidence="1">
    <location>
        <begin position="150"/>
        <end position="173"/>
    </location>
</feature>
<evidence type="ECO:0000313" key="2">
    <source>
        <dbReference type="EMBL" id="MFC4263031.1"/>
    </source>
</evidence>
<feature type="region of interest" description="Disordered" evidence="1">
    <location>
        <begin position="146"/>
        <end position="178"/>
    </location>
</feature>
<name>A0ABV8QRU6_9BACT</name>
<reference evidence="3" key="1">
    <citation type="journal article" date="2019" name="Int. J. Syst. Evol. Microbiol.">
        <title>The Global Catalogue of Microorganisms (GCM) 10K type strain sequencing project: providing services to taxonomists for standard genome sequencing and annotation.</title>
        <authorList>
            <consortium name="The Broad Institute Genomics Platform"/>
            <consortium name="The Broad Institute Genome Sequencing Center for Infectious Disease"/>
            <person name="Wu L."/>
            <person name="Ma J."/>
        </authorList>
    </citation>
    <scope>NUCLEOTIDE SEQUENCE [LARGE SCALE GENOMIC DNA]</scope>
    <source>
        <strain evidence="3">CECT 8289</strain>
    </source>
</reference>
<organism evidence="2 3">
    <name type="scientific">Ferruginibacter yonginensis</name>
    <dbReference type="NCBI Taxonomy" id="1310416"/>
    <lineage>
        <taxon>Bacteria</taxon>
        <taxon>Pseudomonadati</taxon>
        <taxon>Bacteroidota</taxon>
        <taxon>Chitinophagia</taxon>
        <taxon>Chitinophagales</taxon>
        <taxon>Chitinophagaceae</taxon>
        <taxon>Ferruginibacter</taxon>
    </lineage>
</organism>
<sequence length="427" mass="47509">MDNSILSNLLIVNENNGNYNYTSYTQQNLYNKTHNTNDTANALTKDLLSLYFAMENRAFGTDTFYHIPQNFYPNAYPLQQDATTKTIVVKNDTTNTQSLMLVVTFTQCTIVGYNDGCGHTWDGNPNIPHYAEWECNSHSFVTIIDDEETGGGGTSGGGDGGGTGNGGGGGNGDGSTPDPCQGRWYAKLPCSSSGGGGFEPDPFFDDECDPFVIALQYNNIFKQKIAELTDPDTTIQYEKAFIVNNLNNNQYTPKTGSIGVPAMEWSSAGGVSGFMHRHYAGLSPMFSAQDVIDFADVFIKENALDPQNLFYQVTTPPYTVQGIYIPATNYLIKVKDTAQFRIFAENVAGNLQKKSSFRDVWDEELSKIPNWEERMQYMMKKEKVNNAFEIYSGNSTGTEWKKLQLIWNGKDLTDPALSIYTEYKNCF</sequence>
<accession>A0ABV8QRU6</accession>